<organism evidence="7 8">
    <name type="scientific">Candidatus Woykebacteria bacterium RIFCSPHIGHO2_12_FULL_45_10</name>
    <dbReference type="NCBI Taxonomy" id="1802603"/>
    <lineage>
        <taxon>Bacteria</taxon>
        <taxon>Candidatus Woykeibacteriota</taxon>
    </lineage>
</organism>
<name>A0A1G1WQB0_9BACT</name>
<dbReference type="SUPFAM" id="SSF55874">
    <property type="entry name" value="ATPase domain of HSP90 chaperone/DNA topoisomerase II/histidine kinase"/>
    <property type="match status" value="1"/>
</dbReference>
<dbReference type="InterPro" id="IPR003661">
    <property type="entry name" value="HisK_dim/P_dom"/>
</dbReference>
<dbReference type="InterPro" id="IPR004358">
    <property type="entry name" value="Sig_transdc_His_kin-like_C"/>
</dbReference>
<dbReference type="PROSITE" id="PS50109">
    <property type="entry name" value="HIS_KIN"/>
    <property type="match status" value="1"/>
</dbReference>
<evidence type="ECO:0000256" key="3">
    <source>
        <dbReference type="ARBA" id="ARBA00022553"/>
    </source>
</evidence>
<dbReference type="InterPro" id="IPR036097">
    <property type="entry name" value="HisK_dim/P_sf"/>
</dbReference>
<accession>A0A1G1WQB0</accession>
<reference evidence="7 8" key="1">
    <citation type="journal article" date="2016" name="Nat. Commun.">
        <title>Thousands of microbial genomes shed light on interconnected biogeochemical processes in an aquifer system.</title>
        <authorList>
            <person name="Anantharaman K."/>
            <person name="Brown C.T."/>
            <person name="Hug L.A."/>
            <person name="Sharon I."/>
            <person name="Castelle C.J."/>
            <person name="Probst A.J."/>
            <person name="Thomas B.C."/>
            <person name="Singh A."/>
            <person name="Wilkins M.J."/>
            <person name="Karaoz U."/>
            <person name="Brodie E.L."/>
            <person name="Williams K.H."/>
            <person name="Hubbard S.S."/>
            <person name="Banfield J.F."/>
        </authorList>
    </citation>
    <scope>NUCLEOTIDE SEQUENCE [LARGE SCALE GENOMIC DNA]</scope>
</reference>
<gene>
    <name evidence="7" type="ORF">A3F35_01500</name>
</gene>
<keyword evidence="5" id="KW-0418">Kinase</keyword>
<comment type="caution">
    <text evidence="7">The sequence shown here is derived from an EMBL/GenBank/DDBJ whole genome shotgun (WGS) entry which is preliminary data.</text>
</comment>
<dbReference type="InterPro" id="IPR036890">
    <property type="entry name" value="HATPase_C_sf"/>
</dbReference>
<evidence type="ECO:0000313" key="8">
    <source>
        <dbReference type="Proteomes" id="UP000178068"/>
    </source>
</evidence>
<dbReference type="Pfam" id="PF02518">
    <property type="entry name" value="HATPase_c"/>
    <property type="match status" value="1"/>
</dbReference>
<dbReference type="EC" id="2.7.13.3" evidence="2"/>
<dbReference type="InterPro" id="IPR005467">
    <property type="entry name" value="His_kinase_dom"/>
</dbReference>
<comment type="catalytic activity">
    <reaction evidence="1">
        <text>ATP + protein L-histidine = ADP + protein N-phospho-L-histidine.</text>
        <dbReference type="EC" id="2.7.13.3"/>
    </reaction>
</comment>
<keyword evidence="4" id="KW-0808">Transferase</keyword>
<dbReference type="InterPro" id="IPR003594">
    <property type="entry name" value="HATPase_dom"/>
</dbReference>
<dbReference type="Gene3D" id="1.10.287.130">
    <property type="match status" value="1"/>
</dbReference>
<dbReference type="SMART" id="SM00388">
    <property type="entry name" value="HisKA"/>
    <property type="match status" value="1"/>
</dbReference>
<dbReference type="GO" id="GO:0009927">
    <property type="term" value="F:histidine phosphotransfer kinase activity"/>
    <property type="evidence" value="ECO:0007669"/>
    <property type="project" value="TreeGrafter"/>
</dbReference>
<dbReference type="PRINTS" id="PR00344">
    <property type="entry name" value="BCTRLSENSOR"/>
</dbReference>
<evidence type="ECO:0000256" key="4">
    <source>
        <dbReference type="ARBA" id="ARBA00022679"/>
    </source>
</evidence>
<dbReference type="STRING" id="1802603.A3F35_01500"/>
<dbReference type="Gene3D" id="3.30.565.10">
    <property type="entry name" value="Histidine kinase-like ATPase, C-terminal domain"/>
    <property type="match status" value="1"/>
</dbReference>
<dbReference type="SMART" id="SM00387">
    <property type="entry name" value="HATPase_c"/>
    <property type="match status" value="1"/>
</dbReference>
<dbReference type="GO" id="GO:0000155">
    <property type="term" value="F:phosphorelay sensor kinase activity"/>
    <property type="evidence" value="ECO:0007669"/>
    <property type="project" value="InterPro"/>
</dbReference>
<protein>
    <recommendedName>
        <fullName evidence="2">histidine kinase</fullName>
        <ecNumber evidence="2">2.7.13.3</ecNumber>
    </recommendedName>
</protein>
<feature type="domain" description="Histidine kinase" evidence="6">
    <location>
        <begin position="45"/>
        <end position="266"/>
    </location>
</feature>
<sequence length="296" mass="32269">MRDEAIFNKSTQNTPEAYKRAIRELTHLYLRLRLLDKAKDEFISIASHELRNPMAIIKGNISMILAGDAGAISPEVKDILTDVIVAVERQIRLVNELLDVSRIEAGIMYFNLKEVNVIQLSQLLANSLKGVVKMKEVTIEVVDPKDPLPAVQADQDKISQVLINLVTNAIKFTNGGSIKISFHKNGGFIVTSVTDTGEGIPAEQKEFLFKKFSKPAASNVGTISSGSGLGLYISKKYIEKLGGDIWLEKSTPKLGSTFCFSLPIAGSAKASEVADDFKSVQSIKNARESLKGGPYG</sequence>
<evidence type="ECO:0000259" key="6">
    <source>
        <dbReference type="PROSITE" id="PS50109"/>
    </source>
</evidence>
<proteinExistence type="predicted"/>
<dbReference type="SUPFAM" id="SSF47384">
    <property type="entry name" value="Homodimeric domain of signal transducing histidine kinase"/>
    <property type="match status" value="1"/>
</dbReference>
<keyword evidence="3" id="KW-0597">Phosphoprotein</keyword>
<evidence type="ECO:0000256" key="1">
    <source>
        <dbReference type="ARBA" id="ARBA00000085"/>
    </source>
</evidence>
<dbReference type="PANTHER" id="PTHR43047:SF72">
    <property type="entry name" value="OSMOSENSING HISTIDINE PROTEIN KINASE SLN1"/>
    <property type="match status" value="1"/>
</dbReference>
<evidence type="ECO:0000256" key="2">
    <source>
        <dbReference type="ARBA" id="ARBA00012438"/>
    </source>
</evidence>
<dbReference type="EMBL" id="MHCZ01000034">
    <property type="protein sequence ID" value="OGY29387.1"/>
    <property type="molecule type" value="Genomic_DNA"/>
</dbReference>
<dbReference type="GO" id="GO:0005886">
    <property type="term" value="C:plasma membrane"/>
    <property type="evidence" value="ECO:0007669"/>
    <property type="project" value="TreeGrafter"/>
</dbReference>
<evidence type="ECO:0000313" key="7">
    <source>
        <dbReference type="EMBL" id="OGY29387.1"/>
    </source>
</evidence>
<dbReference type="PANTHER" id="PTHR43047">
    <property type="entry name" value="TWO-COMPONENT HISTIDINE PROTEIN KINASE"/>
    <property type="match status" value="1"/>
</dbReference>
<evidence type="ECO:0000256" key="5">
    <source>
        <dbReference type="ARBA" id="ARBA00022777"/>
    </source>
</evidence>
<dbReference type="CDD" id="cd00082">
    <property type="entry name" value="HisKA"/>
    <property type="match status" value="1"/>
</dbReference>
<dbReference type="AlphaFoldDB" id="A0A1G1WQB0"/>
<dbReference type="Pfam" id="PF00512">
    <property type="entry name" value="HisKA"/>
    <property type="match status" value="1"/>
</dbReference>
<dbReference type="Proteomes" id="UP000178068">
    <property type="component" value="Unassembled WGS sequence"/>
</dbReference>